<dbReference type="GO" id="GO:0008270">
    <property type="term" value="F:zinc ion binding"/>
    <property type="evidence" value="ECO:0007669"/>
    <property type="project" value="UniProtKB-KW"/>
</dbReference>
<evidence type="ECO:0000256" key="4">
    <source>
        <dbReference type="PROSITE-ProRule" id="PRU00175"/>
    </source>
</evidence>
<protein>
    <recommendedName>
        <fullName evidence="6">RING-type domain-containing protein</fullName>
    </recommendedName>
</protein>
<feature type="region of interest" description="Disordered" evidence="5">
    <location>
        <begin position="16"/>
        <end position="49"/>
    </location>
</feature>
<reference evidence="8" key="1">
    <citation type="submission" date="2021-01" db="EMBL/GenBank/DDBJ databases">
        <authorList>
            <person name="Corre E."/>
            <person name="Pelletier E."/>
            <person name="Niang G."/>
            <person name="Scheremetjew M."/>
            <person name="Finn R."/>
            <person name="Kale V."/>
            <person name="Holt S."/>
            <person name="Cochrane G."/>
            <person name="Meng A."/>
            <person name="Brown T."/>
            <person name="Cohen L."/>
        </authorList>
    </citation>
    <scope>NUCLEOTIDE SEQUENCE</scope>
    <source>
        <strain evidence="8">UIO037</strain>
    </source>
</reference>
<keyword evidence="1" id="KW-0479">Metal-binding</keyword>
<evidence type="ECO:0000256" key="1">
    <source>
        <dbReference type="ARBA" id="ARBA00022723"/>
    </source>
</evidence>
<evidence type="ECO:0000256" key="5">
    <source>
        <dbReference type="SAM" id="MobiDB-lite"/>
    </source>
</evidence>
<dbReference type="AlphaFoldDB" id="A0A6T8BWT1"/>
<dbReference type="EMBL" id="HBKO01031591">
    <property type="protein sequence ID" value="CAE2248837.1"/>
    <property type="molecule type" value="Transcribed_RNA"/>
</dbReference>
<dbReference type="PANTHER" id="PTHR45931:SF3">
    <property type="entry name" value="RING ZINC FINGER-CONTAINING PROTEIN"/>
    <property type="match status" value="1"/>
</dbReference>
<organism evidence="8">
    <name type="scientific">Prymnesium polylepis</name>
    <dbReference type="NCBI Taxonomy" id="72548"/>
    <lineage>
        <taxon>Eukaryota</taxon>
        <taxon>Haptista</taxon>
        <taxon>Haptophyta</taxon>
        <taxon>Prymnesiophyceae</taxon>
        <taxon>Prymnesiales</taxon>
        <taxon>Prymnesiaceae</taxon>
        <taxon>Prymnesium</taxon>
    </lineage>
</organism>
<dbReference type="Pfam" id="PF13639">
    <property type="entry name" value="zf-RING_2"/>
    <property type="match status" value="1"/>
</dbReference>
<dbReference type="SUPFAM" id="SSF57850">
    <property type="entry name" value="RING/U-box"/>
    <property type="match status" value="1"/>
</dbReference>
<proteinExistence type="predicted"/>
<dbReference type="GO" id="GO:0061630">
    <property type="term" value="F:ubiquitin protein ligase activity"/>
    <property type="evidence" value="ECO:0007669"/>
    <property type="project" value="TreeGrafter"/>
</dbReference>
<dbReference type="PANTHER" id="PTHR45931">
    <property type="entry name" value="SI:CH211-59O9.10"/>
    <property type="match status" value="1"/>
</dbReference>
<feature type="compositionally biased region" description="Basic and acidic residues" evidence="5">
    <location>
        <begin position="19"/>
        <end position="36"/>
    </location>
</feature>
<dbReference type="EMBL" id="HBKO01031590">
    <property type="protein sequence ID" value="CAE2248829.1"/>
    <property type="molecule type" value="Transcribed_RNA"/>
</dbReference>
<sequence length="128" mass="14288">MNRDFGEADYEMLLQLDEESGREKKSKLRENSKRIDQLPSHRATKSELASKEEPTCAICLENIRAQQNVTTLPCKHEYHRQCIAKWLKMAEAASCPQCKAPALDVQLQGGGASAEAGAVTTADSWWHT</sequence>
<evidence type="ECO:0000256" key="2">
    <source>
        <dbReference type="ARBA" id="ARBA00022771"/>
    </source>
</evidence>
<evidence type="ECO:0000259" key="6">
    <source>
        <dbReference type="PROSITE" id="PS50089"/>
    </source>
</evidence>
<dbReference type="Gene3D" id="3.30.40.10">
    <property type="entry name" value="Zinc/RING finger domain, C3HC4 (zinc finger)"/>
    <property type="match status" value="1"/>
</dbReference>
<name>A0A6T8BWT1_9EUKA</name>
<dbReference type="GO" id="GO:0005634">
    <property type="term" value="C:nucleus"/>
    <property type="evidence" value="ECO:0007669"/>
    <property type="project" value="TreeGrafter"/>
</dbReference>
<dbReference type="InterPro" id="IPR013083">
    <property type="entry name" value="Znf_RING/FYVE/PHD"/>
</dbReference>
<dbReference type="InterPro" id="IPR001841">
    <property type="entry name" value="Znf_RING"/>
</dbReference>
<evidence type="ECO:0000313" key="8">
    <source>
        <dbReference type="EMBL" id="CAE2248837.1"/>
    </source>
</evidence>
<dbReference type="SMART" id="SM00184">
    <property type="entry name" value="RING"/>
    <property type="match status" value="1"/>
</dbReference>
<keyword evidence="3" id="KW-0862">Zinc</keyword>
<keyword evidence="2 4" id="KW-0863">Zinc-finger</keyword>
<evidence type="ECO:0000313" key="7">
    <source>
        <dbReference type="EMBL" id="CAE2248829.1"/>
    </source>
</evidence>
<dbReference type="GO" id="GO:0006511">
    <property type="term" value="P:ubiquitin-dependent protein catabolic process"/>
    <property type="evidence" value="ECO:0007669"/>
    <property type="project" value="TreeGrafter"/>
</dbReference>
<evidence type="ECO:0000256" key="3">
    <source>
        <dbReference type="ARBA" id="ARBA00022833"/>
    </source>
</evidence>
<dbReference type="CDD" id="cd16454">
    <property type="entry name" value="RING-H2_PA-TM-RING"/>
    <property type="match status" value="1"/>
</dbReference>
<gene>
    <name evidence="7" type="ORF">CPOL0286_LOCUS14384</name>
    <name evidence="8" type="ORF">CPOL0286_LOCUS14385</name>
</gene>
<dbReference type="PROSITE" id="PS50089">
    <property type="entry name" value="ZF_RING_2"/>
    <property type="match status" value="1"/>
</dbReference>
<feature type="domain" description="RING-type" evidence="6">
    <location>
        <begin position="56"/>
        <end position="99"/>
    </location>
</feature>
<accession>A0A6T8BWT1</accession>
<dbReference type="InterPro" id="IPR051834">
    <property type="entry name" value="RING_finger_E3_ligase"/>
</dbReference>